<evidence type="ECO:0000313" key="3">
    <source>
        <dbReference type="EMBL" id="HFC93255.1"/>
    </source>
</evidence>
<dbReference type="GO" id="GO:0046872">
    <property type="term" value="F:metal ion binding"/>
    <property type="evidence" value="ECO:0007669"/>
    <property type="project" value="UniProtKB-KW"/>
</dbReference>
<evidence type="ECO:0000256" key="2">
    <source>
        <dbReference type="ARBA" id="ARBA00023239"/>
    </source>
</evidence>
<dbReference type="AlphaFoldDB" id="A0A7V2T158"/>
<name>A0A7V2T158_LEUMU</name>
<dbReference type="SUPFAM" id="SSF53800">
    <property type="entry name" value="Chelatase"/>
    <property type="match status" value="1"/>
</dbReference>
<dbReference type="Pfam" id="PF01903">
    <property type="entry name" value="CbiX"/>
    <property type="match status" value="1"/>
</dbReference>
<dbReference type="Proteomes" id="UP000885750">
    <property type="component" value="Unassembled WGS sequence"/>
</dbReference>
<protein>
    <submittedName>
        <fullName evidence="3">Cobalamin biosynthesis protein CbiX</fullName>
    </submittedName>
</protein>
<dbReference type="InterPro" id="IPR002762">
    <property type="entry name" value="CbiX-like"/>
</dbReference>
<sequence length="284" mass="31619">MLNSNNNVTPIVLLVDNGSIRADATKQLRILAKKLSVVAKIKVQPVSLRHADKISAELLDGEVAQVFLSFMDEYLSQGERKFIILPLFFAEGRAVTELISNQLLSFQALYTNFTFQVADVVYPLPNGEPLLVDMIYDLILKKAEGSPLSKKNIVLVDHGSPQPRVTEVRKHLAKLVQKKLSTTGALAEAVMERRKGDEYLFNGELLQDWLTRKAQAGEKSVIVCLLFFLAGRHAGKGGDIDEICRKVEDEYPKFKIAVCPLIAGHKELVSILLARLQVAQQKIE</sequence>
<gene>
    <name evidence="3" type="ORF">ENJ51_10650</name>
</gene>
<comment type="caution">
    <text evidence="3">The sequence shown here is derived from an EMBL/GenBank/DDBJ whole genome shotgun (WGS) entry which is preliminary data.</text>
</comment>
<accession>A0A7V2T158</accession>
<keyword evidence="2" id="KW-0456">Lyase</keyword>
<keyword evidence="1" id="KW-0479">Metal-binding</keyword>
<organism evidence="3">
    <name type="scientific">Leucothrix mucor</name>
    <dbReference type="NCBI Taxonomy" id="45248"/>
    <lineage>
        <taxon>Bacteria</taxon>
        <taxon>Pseudomonadati</taxon>
        <taxon>Pseudomonadota</taxon>
        <taxon>Gammaproteobacteria</taxon>
        <taxon>Thiotrichales</taxon>
        <taxon>Thiotrichaceae</taxon>
        <taxon>Leucothrix</taxon>
    </lineage>
</organism>
<dbReference type="GO" id="GO:0016829">
    <property type="term" value="F:lyase activity"/>
    <property type="evidence" value="ECO:0007669"/>
    <property type="project" value="UniProtKB-KW"/>
</dbReference>
<reference evidence="3" key="1">
    <citation type="journal article" date="2020" name="mSystems">
        <title>Genome- and Community-Level Interaction Insights into Carbon Utilization and Element Cycling Functions of Hydrothermarchaeota in Hydrothermal Sediment.</title>
        <authorList>
            <person name="Zhou Z."/>
            <person name="Liu Y."/>
            <person name="Xu W."/>
            <person name="Pan J."/>
            <person name="Luo Z.H."/>
            <person name="Li M."/>
        </authorList>
    </citation>
    <scope>NUCLEOTIDE SEQUENCE [LARGE SCALE GENOMIC DNA]</scope>
    <source>
        <strain evidence="3">HyVt-493</strain>
    </source>
</reference>
<evidence type="ECO:0000256" key="1">
    <source>
        <dbReference type="ARBA" id="ARBA00022723"/>
    </source>
</evidence>
<proteinExistence type="predicted"/>
<dbReference type="Gene3D" id="3.40.50.1400">
    <property type="match status" value="2"/>
</dbReference>
<dbReference type="EMBL" id="DRMS01000400">
    <property type="protein sequence ID" value="HFC93255.1"/>
    <property type="molecule type" value="Genomic_DNA"/>
</dbReference>